<evidence type="ECO:0000256" key="3">
    <source>
        <dbReference type="ARBA" id="ARBA00022679"/>
    </source>
</evidence>
<dbReference type="InterPro" id="IPR001173">
    <property type="entry name" value="Glyco_trans_2-like"/>
</dbReference>
<dbReference type="InterPro" id="IPR029044">
    <property type="entry name" value="Nucleotide-diphossugar_trans"/>
</dbReference>
<keyword evidence="3" id="KW-0808">Transferase</keyword>
<keyword evidence="4 7" id="KW-0812">Transmembrane</keyword>
<dbReference type="EMBL" id="DXFP01000021">
    <property type="protein sequence ID" value="HIX01648.1"/>
    <property type="molecule type" value="Genomic_DNA"/>
</dbReference>
<dbReference type="PANTHER" id="PTHR48090:SF1">
    <property type="entry name" value="PROPHAGE BACTOPRENOL GLUCOSYL TRANSFERASE HOMOLOG"/>
    <property type="match status" value="1"/>
</dbReference>
<dbReference type="PANTHER" id="PTHR48090">
    <property type="entry name" value="UNDECAPRENYL-PHOSPHATE 4-DEOXY-4-FORMAMIDO-L-ARABINOSE TRANSFERASE-RELATED"/>
    <property type="match status" value="1"/>
</dbReference>
<keyword evidence="5 7" id="KW-1133">Transmembrane helix</keyword>
<comment type="caution">
    <text evidence="9">The sequence shown here is derived from an EMBL/GenBank/DDBJ whole genome shotgun (WGS) entry which is preliminary data.</text>
</comment>
<dbReference type="InterPro" id="IPR050256">
    <property type="entry name" value="Glycosyltransferase_2"/>
</dbReference>
<dbReference type="GO" id="GO:0016757">
    <property type="term" value="F:glycosyltransferase activity"/>
    <property type="evidence" value="ECO:0007669"/>
    <property type="project" value="UniProtKB-KW"/>
</dbReference>
<keyword evidence="6 7" id="KW-0472">Membrane</keyword>
<dbReference type="Gene3D" id="3.90.550.10">
    <property type="entry name" value="Spore Coat Polysaccharide Biosynthesis Protein SpsA, Chain A"/>
    <property type="match status" value="1"/>
</dbReference>
<dbReference type="Pfam" id="PF00535">
    <property type="entry name" value="Glycos_transf_2"/>
    <property type="match status" value="1"/>
</dbReference>
<feature type="domain" description="Glycosyltransferase 2-like" evidence="8">
    <location>
        <begin position="7"/>
        <end position="173"/>
    </location>
</feature>
<sequence length="311" mass="35698">MKNKLAIVVPAYNEEKVLKQTIKVLTQLIRDLQPKQIASDSFILFVDDGSTDQTWNFIKTASLQNPMIRGLKLARNFGHQYALWAGLMEVRSQVDFSISIDTDLQDDPTVIPQMINDYEEKGWQIVYGVRNNRDNDRWLKRTTANLFYKVMNLIGTHIVPNHADFRLMSRKALDLLALYPERQLFLRGLIPQLGLKTGKVTYKRQTRKAGQSKYTVPKMLNLAWNGITLFSNALLRVPTLLGILTFLLGCVLGGIQMLNMHHVSWNLILFLIVSSTILISLGIIAEYLGKIFNEIKGRPRYLIEERTIRHD</sequence>
<evidence type="ECO:0000256" key="2">
    <source>
        <dbReference type="ARBA" id="ARBA00022676"/>
    </source>
</evidence>
<protein>
    <submittedName>
        <fullName evidence="9">Glycosyltransferase family 2 protein</fullName>
    </submittedName>
</protein>
<evidence type="ECO:0000256" key="6">
    <source>
        <dbReference type="ARBA" id="ARBA00023136"/>
    </source>
</evidence>
<reference evidence="9" key="2">
    <citation type="submission" date="2021-04" db="EMBL/GenBank/DDBJ databases">
        <authorList>
            <person name="Gilroy R."/>
        </authorList>
    </citation>
    <scope>NUCLEOTIDE SEQUENCE</scope>
    <source>
        <strain evidence="9">6627</strain>
    </source>
</reference>
<evidence type="ECO:0000256" key="5">
    <source>
        <dbReference type="ARBA" id="ARBA00022989"/>
    </source>
</evidence>
<dbReference type="SUPFAM" id="SSF53448">
    <property type="entry name" value="Nucleotide-diphospho-sugar transferases"/>
    <property type="match status" value="1"/>
</dbReference>
<evidence type="ECO:0000256" key="1">
    <source>
        <dbReference type="ARBA" id="ARBA00004141"/>
    </source>
</evidence>
<reference evidence="9" key="1">
    <citation type="journal article" date="2021" name="PeerJ">
        <title>Extensive microbial diversity within the chicken gut microbiome revealed by metagenomics and culture.</title>
        <authorList>
            <person name="Gilroy R."/>
            <person name="Ravi A."/>
            <person name="Getino M."/>
            <person name="Pursley I."/>
            <person name="Horton D.L."/>
            <person name="Alikhan N.F."/>
            <person name="Baker D."/>
            <person name="Gharbi K."/>
            <person name="Hall N."/>
            <person name="Watson M."/>
            <person name="Adriaenssens E.M."/>
            <person name="Foster-Nyarko E."/>
            <person name="Jarju S."/>
            <person name="Secka A."/>
            <person name="Antonio M."/>
            <person name="Oren A."/>
            <person name="Chaudhuri R.R."/>
            <person name="La Ragione R."/>
            <person name="Hildebrand F."/>
            <person name="Pallen M.J."/>
        </authorList>
    </citation>
    <scope>NUCLEOTIDE SEQUENCE</scope>
    <source>
        <strain evidence="9">6627</strain>
    </source>
</reference>
<name>A0A9D1UWC5_9LACO</name>
<proteinExistence type="predicted"/>
<keyword evidence="2" id="KW-0328">Glycosyltransferase</keyword>
<gene>
    <name evidence="9" type="ORF">H9861_02720</name>
</gene>
<organism evidence="9 10">
    <name type="scientific">Candidatus Ligilactobacillus excrementigallinarum</name>
    <dbReference type="NCBI Taxonomy" id="2838641"/>
    <lineage>
        <taxon>Bacteria</taxon>
        <taxon>Bacillati</taxon>
        <taxon>Bacillota</taxon>
        <taxon>Bacilli</taxon>
        <taxon>Lactobacillales</taxon>
        <taxon>Lactobacillaceae</taxon>
        <taxon>Ligilactobacillus</taxon>
    </lineage>
</organism>
<comment type="subcellular location">
    <subcellularLocation>
        <location evidence="1">Membrane</location>
        <topology evidence="1">Multi-pass membrane protein</topology>
    </subcellularLocation>
</comment>
<evidence type="ECO:0000256" key="4">
    <source>
        <dbReference type="ARBA" id="ARBA00022692"/>
    </source>
</evidence>
<evidence type="ECO:0000313" key="10">
    <source>
        <dbReference type="Proteomes" id="UP000823963"/>
    </source>
</evidence>
<feature type="transmembrane region" description="Helical" evidence="7">
    <location>
        <begin position="233"/>
        <end position="255"/>
    </location>
</feature>
<dbReference type="GO" id="GO:0005886">
    <property type="term" value="C:plasma membrane"/>
    <property type="evidence" value="ECO:0007669"/>
    <property type="project" value="TreeGrafter"/>
</dbReference>
<accession>A0A9D1UWC5</accession>
<dbReference type="AlphaFoldDB" id="A0A9D1UWC5"/>
<dbReference type="Proteomes" id="UP000823963">
    <property type="component" value="Unassembled WGS sequence"/>
</dbReference>
<evidence type="ECO:0000313" key="9">
    <source>
        <dbReference type="EMBL" id="HIX01648.1"/>
    </source>
</evidence>
<evidence type="ECO:0000259" key="8">
    <source>
        <dbReference type="Pfam" id="PF00535"/>
    </source>
</evidence>
<evidence type="ECO:0000256" key="7">
    <source>
        <dbReference type="SAM" id="Phobius"/>
    </source>
</evidence>
<dbReference type="CDD" id="cd04187">
    <property type="entry name" value="DPM1_like_bac"/>
    <property type="match status" value="1"/>
</dbReference>
<feature type="transmembrane region" description="Helical" evidence="7">
    <location>
        <begin position="267"/>
        <end position="288"/>
    </location>
</feature>